<dbReference type="GO" id="GO:0046872">
    <property type="term" value="F:metal ion binding"/>
    <property type="evidence" value="ECO:0007669"/>
    <property type="project" value="UniProtKB-KW"/>
</dbReference>
<evidence type="ECO:0000256" key="4">
    <source>
        <dbReference type="ARBA" id="ARBA00004702"/>
    </source>
</evidence>
<proteinExistence type="inferred from homology"/>
<dbReference type="EC" id="1.14.99.1" evidence="7"/>
<dbReference type="GO" id="GO:0004601">
    <property type="term" value="F:peroxidase activity"/>
    <property type="evidence" value="ECO:0007669"/>
    <property type="project" value="UniProtKB-KW"/>
</dbReference>
<evidence type="ECO:0000256" key="7">
    <source>
        <dbReference type="ARBA" id="ARBA00012440"/>
    </source>
</evidence>
<dbReference type="InterPro" id="IPR000742">
    <property type="entry name" value="EGF"/>
</dbReference>
<comment type="cofactor">
    <cofactor evidence="1">
        <name>heme b</name>
        <dbReference type="ChEBI" id="CHEBI:60344"/>
    </cofactor>
</comment>
<keyword evidence="18" id="KW-0560">Oxidoreductase</keyword>
<evidence type="ECO:0000256" key="12">
    <source>
        <dbReference type="ARBA" id="ARBA00022617"/>
    </source>
</evidence>
<dbReference type="Gene3D" id="1.10.640.10">
    <property type="entry name" value="Haem peroxidase domain superfamily, animal type"/>
    <property type="match status" value="1"/>
</dbReference>
<accession>A0AAV0X4C2</accession>
<comment type="catalytic activity">
    <reaction evidence="25">
        <text>(9Z,12Z)-octadecadienoate + AH2 + O2 = (13R)-hydroxy-(9Z,11E)-octadecadienoate + A + H2O</text>
        <dbReference type="Rhea" id="RHEA:75455"/>
        <dbReference type="ChEBI" id="CHEBI:13193"/>
        <dbReference type="ChEBI" id="CHEBI:15377"/>
        <dbReference type="ChEBI" id="CHEBI:15379"/>
        <dbReference type="ChEBI" id="CHEBI:17499"/>
        <dbReference type="ChEBI" id="CHEBI:30245"/>
        <dbReference type="ChEBI" id="CHEBI:136655"/>
    </reaction>
    <physiologicalReaction direction="left-to-right" evidence="25">
        <dbReference type="Rhea" id="RHEA:75456"/>
    </physiologicalReaction>
</comment>
<evidence type="ECO:0000256" key="20">
    <source>
        <dbReference type="ARBA" id="ARBA00023098"/>
    </source>
</evidence>
<evidence type="ECO:0000256" key="6">
    <source>
        <dbReference type="ARBA" id="ARBA00011738"/>
    </source>
</evidence>
<comment type="subunit">
    <text evidence="6">Homodimer.</text>
</comment>
<keyword evidence="19" id="KW-0408">Iron</keyword>
<evidence type="ECO:0000313" key="28">
    <source>
        <dbReference type="Proteomes" id="UP001160148"/>
    </source>
</evidence>
<evidence type="ECO:0000313" key="27">
    <source>
        <dbReference type="EMBL" id="CAI6362657.1"/>
    </source>
</evidence>
<dbReference type="InterPro" id="IPR050783">
    <property type="entry name" value="Oxylipin_biosynth_metab"/>
</dbReference>
<evidence type="ECO:0000256" key="22">
    <source>
        <dbReference type="ARBA" id="ARBA00035976"/>
    </source>
</evidence>
<comment type="catalytic activity">
    <reaction evidence="22">
        <text>(9Z,12Z)-octadecadienoate + AH2 + O2 = (9S)-hydroxy-(10E,12Z)-octadecadienoate + A + H2O</text>
        <dbReference type="Rhea" id="RHEA:75459"/>
        <dbReference type="ChEBI" id="CHEBI:13193"/>
        <dbReference type="ChEBI" id="CHEBI:15377"/>
        <dbReference type="ChEBI" id="CHEBI:15379"/>
        <dbReference type="ChEBI" id="CHEBI:17499"/>
        <dbReference type="ChEBI" id="CHEBI:30245"/>
        <dbReference type="ChEBI" id="CHEBI:77852"/>
    </reaction>
    <physiologicalReaction direction="left-to-right" evidence="22">
        <dbReference type="Rhea" id="RHEA:75460"/>
    </physiologicalReaction>
</comment>
<evidence type="ECO:0000256" key="24">
    <source>
        <dbReference type="ARBA" id="ARBA00036358"/>
    </source>
</evidence>
<evidence type="ECO:0000256" key="21">
    <source>
        <dbReference type="ARBA" id="ARBA00023160"/>
    </source>
</evidence>
<evidence type="ECO:0000256" key="17">
    <source>
        <dbReference type="ARBA" id="ARBA00022964"/>
    </source>
</evidence>
<comment type="similarity">
    <text evidence="5">Belongs to the prostaglandin G/H synthase family.</text>
</comment>
<reference evidence="27 28" key="1">
    <citation type="submission" date="2023-01" db="EMBL/GenBank/DDBJ databases">
        <authorList>
            <person name="Whitehead M."/>
        </authorList>
    </citation>
    <scope>NUCLEOTIDE SEQUENCE [LARGE SCALE GENOMIC DNA]</scope>
</reference>
<dbReference type="GO" id="GO:0043005">
    <property type="term" value="C:neuron projection"/>
    <property type="evidence" value="ECO:0007669"/>
    <property type="project" value="TreeGrafter"/>
</dbReference>
<dbReference type="GO" id="GO:0020037">
    <property type="term" value="F:heme binding"/>
    <property type="evidence" value="ECO:0007669"/>
    <property type="project" value="InterPro"/>
</dbReference>
<dbReference type="PANTHER" id="PTHR11903">
    <property type="entry name" value="PROSTAGLANDIN G/H SYNTHASE"/>
    <property type="match status" value="1"/>
</dbReference>
<feature type="domain" description="EGF-like" evidence="26">
    <location>
        <begin position="22"/>
        <end position="33"/>
    </location>
</feature>
<evidence type="ECO:0000256" key="3">
    <source>
        <dbReference type="ARBA" id="ARBA00004586"/>
    </source>
</evidence>
<protein>
    <recommendedName>
        <fullName evidence="7">prostaglandin-endoperoxide synthase</fullName>
        <ecNumber evidence="7">1.14.99.1</ecNumber>
    </recommendedName>
</protein>
<dbReference type="SUPFAM" id="SSF48113">
    <property type="entry name" value="Heme-dependent peroxidases"/>
    <property type="match status" value="1"/>
</dbReference>
<evidence type="ECO:0000256" key="13">
    <source>
        <dbReference type="ARBA" id="ARBA00022723"/>
    </source>
</evidence>
<comment type="catalytic activity">
    <reaction evidence="23">
        <text>(9Z,12Z)-octadecadienoate + AH2 + O2 = (9R)-hydroxy-(10E,12Z)-octadecadienoate + A + H2O</text>
        <dbReference type="Rhea" id="RHEA:75447"/>
        <dbReference type="ChEBI" id="CHEBI:13193"/>
        <dbReference type="ChEBI" id="CHEBI:15377"/>
        <dbReference type="ChEBI" id="CHEBI:15379"/>
        <dbReference type="ChEBI" id="CHEBI:17499"/>
        <dbReference type="ChEBI" id="CHEBI:30245"/>
        <dbReference type="ChEBI" id="CHEBI:77895"/>
    </reaction>
    <physiologicalReaction direction="left-to-right" evidence="23">
        <dbReference type="Rhea" id="RHEA:75448"/>
    </physiologicalReaction>
</comment>
<evidence type="ECO:0000256" key="23">
    <source>
        <dbReference type="ARBA" id="ARBA00036313"/>
    </source>
</evidence>
<keyword evidence="21" id="KW-0275">Fatty acid biosynthesis</keyword>
<keyword evidence="9" id="KW-0444">Lipid biosynthesis</keyword>
<evidence type="ECO:0000256" key="1">
    <source>
        <dbReference type="ARBA" id="ARBA00001970"/>
    </source>
</evidence>
<dbReference type="PRINTS" id="PR00457">
    <property type="entry name" value="ANPEROXIDASE"/>
</dbReference>
<evidence type="ECO:0000256" key="15">
    <source>
        <dbReference type="ARBA" id="ARBA00022832"/>
    </source>
</evidence>
<dbReference type="Proteomes" id="UP001160148">
    <property type="component" value="Unassembled WGS sequence"/>
</dbReference>
<keyword evidence="14" id="KW-0256">Endoplasmic reticulum</keyword>
<sequence length="478" mass="54418">MDSFKCENGGIRIYSKENGLSCWCTPDYVGEHCLHQSAVERLENVFPSENNGGYGPRILSPACPLECCANDKTLPPVKTLYNKILKPKPGQFIPDRKNRNLLLDAFYQYFVMQFSDPNSNLTVTASQLYGSGAASERSRRSLSGGKLKTRKFDYKHFATNHAFAPYSDVYLKALTKGISNDRSLFSRMFGQQFKREEMLSSSTMLYVLSILWAREHNRVCDELSRKWPCWTHEQLYKKARKIVTGQMMNIMMNEILNVELRPEVSHHRMENIHSSGNPIEVYLTMAVSNMPEKLQYSSTNLKFYNNTSEDSEADLKDSLQLMMSSKMSIVTAHDDGPLTGKFTKALMKLSREQCLQSFNNYRRRLGLRAYNSFFDLTGNIETATELEKLYSTVEKVEFLTGVLTEKSSSGVLPTAKVLSNSFIVNAILGNRLITKHLWAPDTFGGVEFFNLVKSTSLETLICRNVDNCDQLKDHRSVK</sequence>
<evidence type="ECO:0000256" key="9">
    <source>
        <dbReference type="ARBA" id="ARBA00022516"/>
    </source>
</evidence>
<evidence type="ECO:0000256" key="5">
    <source>
        <dbReference type="ARBA" id="ARBA00008928"/>
    </source>
</evidence>
<keyword evidence="13" id="KW-0479">Metal-binding</keyword>
<dbReference type="InterPro" id="IPR037120">
    <property type="entry name" value="Haem_peroxidase_sf_animal"/>
</dbReference>
<dbReference type="PROSITE" id="PS50292">
    <property type="entry name" value="PEROXIDASE_3"/>
    <property type="match status" value="1"/>
</dbReference>
<comment type="catalytic activity">
    <reaction evidence="24">
        <text>(9Z,12Z)-octadecadienoate + AH2 + O2 = (13S)-hydroxy-(9Z,11E)-octadecadienoate + A + H2O</text>
        <dbReference type="Rhea" id="RHEA:75451"/>
        <dbReference type="ChEBI" id="CHEBI:13193"/>
        <dbReference type="ChEBI" id="CHEBI:15377"/>
        <dbReference type="ChEBI" id="CHEBI:15379"/>
        <dbReference type="ChEBI" id="CHEBI:17499"/>
        <dbReference type="ChEBI" id="CHEBI:30245"/>
        <dbReference type="ChEBI" id="CHEBI:90850"/>
    </reaction>
    <physiologicalReaction direction="left-to-right" evidence="24">
        <dbReference type="Rhea" id="RHEA:75452"/>
    </physiologicalReaction>
</comment>
<evidence type="ECO:0000256" key="19">
    <source>
        <dbReference type="ARBA" id="ARBA00023004"/>
    </source>
</evidence>
<comment type="subcellular location">
    <subcellularLocation>
        <location evidence="3">Endoplasmic reticulum membrane</location>
    </subcellularLocation>
    <subcellularLocation>
        <location evidence="2">Microsome membrane</location>
    </subcellularLocation>
</comment>
<dbReference type="GO" id="GO:0005789">
    <property type="term" value="C:endoplasmic reticulum membrane"/>
    <property type="evidence" value="ECO:0007669"/>
    <property type="project" value="UniProtKB-SubCell"/>
</dbReference>
<dbReference type="PANTHER" id="PTHR11903:SF39">
    <property type="entry name" value="PROSTAGLANDIN G_H SYNTHASE 2-LIKE"/>
    <property type="match status" value="1"/>
</dbReference>
<dbReference type="PROSITE" id="PS00022">
    <property type="entry name" value="EGF_1"/>
    <property type="match status" value="1"/>
</dbReference>
<dbReference type="GO" id="GO:0016702">
    <property type="term" value="F:oxidoreductase activity, acting on single donors with incorporation of molecular oxygen, incorporation of two atoms of oxygen"/>
    <property type="evidence" value="ECO:0007669"/>
    <property type="project" value="TreeGrafter"/>
</dbReference>
<dbReference type="EMBL" id="CARXXK010000003">
    <property type="protein sequence ID" value="CAI6362657.1"/>
    <property type="molecule type" value="Genomic_DNA"/>
</dbReference>
<gene>
    <name evidence="27" type="ORF">MEUPH1_LOCUS17708</name>
</gene>
<keyword evidence="28" id="KW-1185">Reference proteome</keyword>
<keyword evidence="12" id="KW-0349">Heme</keyword>
<keyword evidence="10" id="KW-0575">Peroxidase</keyword>
<evidence type="ECO:0000256" key="18">
    <source>
        <dbReference type="ARBA" id="ARBA00023002"/>
    </source>
</evidence>
<keyword evidence="8" id="KW-0644">Prostaglandin metabolism</keyword>
<evidence type="ECO:0000256" key="2">
    <source>
        <dbReference type="ARBA" id="ARBA00004524"/>
    </source>
</evidence>
<dbReference type="GO" id="GO:0019371">
    <property type="term" value="P:cyclooxygenase pathway"/>
    <property type="evidence" value="ECO:0007669"/>
    <property type="project" value="TreeGrafter"/>
</dbReference>
<keyword evidence="20" id="KW-0443">Lipid metabolism</keyword>
<evidence type="ECO:0000256" key="16">
    <source>
        <dbReference type="ARBA" id="ARBA00022848"/>
    </source>
</evidence>
<keyword evidence="11" id="KW-0643">Prostaglandin biosynthesis</keyword>
<dbReference type="InterPro" id="IPR010255">
    <property type="entry name" value="Haem_peroxidase_sf"/>
</dbReference>
<keyword evidence="15" id="KW-0276">Fatty acid metabolism</keyword>
<dbReference type="AlphaFoldDB" id="A0AAV0X4C2"/>
<dbReference type="InterPro" id="IPR019791">
    <property type="entry name" value="Haem_peroxidase_animal"/>
</dbReference>
<dbReference type="GO" id="GO:0006979">
    <property type="term" value="P:response to oxidative stress"/>
    <property type="evidence" value="ECO:0007669"/>
    <property type="project" value="InterPro"/>
</dbReference>
<evidence type="ECO:0000256" key="25">
    <source>
        <dbReference type="ARBA" id="ARBA00036409"/>
    </source>
</evidence>
<name>A0AAV0X4C2_9HEMI</name>
<evidence type="ECO:0000259" key="26">
    <source>
        <dbReference type="PROSITE" id="PS00022"/>
    </source>
</evidence>
<evidence type="ECO:0000256" key="11">
    <source>
        <dbReference type="ARBA" id="ARBA00022585"/>
    </source>
</evidence>
<comment type="caution">
    <text evidence="27">The sequence shown here is derived from an EMBL/GenBank/DDBJ whole genome shotgun (WGS) entry which is preliminary data.</text>
</comment>
<keyword evidence="17" id="KW-0223">Dioxygenase</keyword>
<evidence type="ECO:0000256" key="10">
    <source>
        <dbReference type="ARBA" id="ARBA00022559"/>
    </source>
</evidence>
<dbReference type="Pfam" id="PF03098">
    <property type="entry name" value="An_peroxidase"/>
    <property type="match status" value="2"/>
</dbReference>
<comment type="pathway">
    <text evidence="4">Lipid metabolism; prostaglandin biosynthesis.</text>
</comment>
<keyword evidence="16" id="KW-0492">Microsome</keyword>
<dbReference type="GO" id="GO:0004666">
    <property type="term" value="F:prostaglandin-endoperoxide synthase activity"/>
    <property type="evidence" value="ECO:0007669"/>
    <property type="project" value="UniProtKB-EC"/>
</dbReference>
<organism evidence="27 28">
    <name type="scientific">Macrosiphum euphorbiae</name>
    <name type="common">potato aphid</name>
    <dbReference type="NCBI Taxonomy" id="13131"/>
    <lineage>
        <taxon>Eukaryota</taxon>
        <taxon>Metazoa</taxon>
        <taxon>Ecdysozoa</taxon>
        <taxon>Arthropoda</taxon>
        <taxon>Hexapoda</taxon>
        <taxon>Insecta</taxon>
        <taxon>Pterygota</taxon>
        <taxon>Neoptera</taxon>
        <taxon>Paraneoptera</taxon>
        <taxon>Hemiptera</taxon>
        <taxon>Sternorrhyncha</taxon>
        <taxon>Aphidomorpha</taxon>
        <taxon>Aphidoidea</taxon>
        <taxon>Aphididae</taxon>
        <taxon>Macrosiphini</taxon>
        <taxon>Macrosiphum</taxon>
    </lineage>
</organism>
<evidence type="ECO:0000256" key="8">
    <source>
        <dbReference type="ARBA" id="ARBA00022501"/>
    </source>
</evidence>
<evidence type="ECO:0000256" key="14">
    <source>
        <dbReference type="ARBA" id="ARBA00022824"/>
    </source>
</evidence>